<evidence type="ECO:0000313" key="2">
    <source>
        <dbReference type="EMBL" id="CDW38321.1"/>
    </source>
</evidence>
<keyword evidence="1" id="KW-0812">Transmembrane</keyword>
<protein>
    <submittedName>
        <fullName evidence="2">Uncharacterized protein</fullName>
    </submittedName>
</protein>
<reference evidence="2" key="1">
    <citation type="submission" date="2014-05" db="EMBL/GenBank/DDBJ databases">
        <authorList>
            <person name="Chronopoulou M."/>
        </authorList>
    </citation>
    <scope>NUCLEOTIDE SEQUENCE</scope>
    <source>
        <tissue evidence="2">Whole organism</tissue>
    </source>
</reference>
<proteinExistence type="predicted"/>
<dbReference type="EMBL" id="HACA01020960">
    <property type="protein sequence ID" value="CDW38321.1"/>
    <property type="molecule type" value="Transcribed_RNA"/>
</dbReference>
<keyword evidence="1" id="KW-0472">Membrane</keyword>
<feature type="transmembrane region" description="Helical" evidence="1">
    <location>
        <begin position="72"/>
        <end position="91"/>
    </location>
</feature>
<evidence type="ECO:0000256" key="1">
    <source>
        <dbReference type="SAM" id="Phobius"/>
    </source>
</evidence>
<organism evidence="2">
    <name type="scientific">Lepeophtheirus salmonis</name>
    <name type="common">Salmon louse</name>
    <name type="synonym">Caligus salmonis</name>
    <dbReference type="NCBI Taxonomy" id="72036"/>
    <lineage>
        <taxon>Eukaryota</taxon>
        <taxon>Metazoa</taxon>
        <taxon>Ecdysozoa</taxon>
        <taxon>Arthropoda</taxon>
        <taxon>Crustacea</taxon>
        <taxon>Multicrustacea</taxon>
        <taxon>Hexanauplia</taxon>
        <taxon>Copepoda</taxon>
        <taxon>Siphonostomatoida</taxon>
        <taxon>Caligidae</taxon>
        <taxon>Lepeophtheirus</taxon>
    </lineage>
</organism>
<dbReference type="AlphaFoldDB" id="A0A0K2UKW4"/>
<name>A0A0K2UKW4_LEPSM</name>
<keyword evidence="1" id="KW-1133">Transmembrane helix</keyword>
<accession>A0A0K2UKW4</accession>
<sequence>MSTLVRVSDDEEITEILDIKSTKGSVEPLGKSRFILGNRKASKEGAVEFSSDFGAEKYVDFEGYSSASSSPIHLLSASALALLISFLLTLAR</sequence>
<dbReference type="OrthoDB" id="6407830at2759"/>